<keyword evidence="15" id="KW-1185">Reference proteome</keyword>
<comment type="catalytic activity">
    <reaction evidence="1 6">
        <text>Hydrolysis of terminal non-reducing beta-D-galactose residues in beta-D-galactosides.</text>
        <dbReference type="EC" id="3.2.1.23"/>
    </reaction>
</comment>
<dbReference type="AlphaFoldDB" id="A0A841CWK8"/>
<dbReference type="InterPro" id="IPR017853">
    <property type="entry name" value="GH"/>
</dbReference>
<feature type="active site" description="Nucleophile" evidence="7">
    <location>
        <position position="312"/>
    </location>
</feature>
<keyword evidence="5 6" id="KW-0326">Glycosidase</keyword>
<protein>
    <recommendedName>
        <fullName evidence="3 6">Beta-galactosidase</fullName>
        <shortName evidence="6">Beta-gal</shortName>
        <ecNumber evidence="3 6">3.2.1.23</ecNumber>
    </recommendedName>
</protein>
<feature type="compositionally biased region" description="Low complexity" evidence="10">
    <location>
        <begin position="676"/>
        <end position="691"/>
    </location>
</feature>
<evidence type="ECO:0000259" key="12">
    <source>
        <dbReference type="Pfam" id="PF08532"/>
    </source>
</evidence>
<proteinExistence type="inferred from homology"/>
<evidence type="ECO:0000313" key="14">
    <source>
        <dbReference type="EMBL" id="MBB5962301.1"/>
    </source>
</evidence>
<evidence type="ECO:0000256" key="9">
    <source>
        <dbReference type="PIRSR" id="PIRSR001084-3"/>
    </source>
</evidence>
<feature type="binding site" evidence="8">
    <location>
        <position position="156"/>
    </location>
    <ligand>
        <name>substrate</name>
    </ligand>
</feature>
<evidence type="ECO:0000256" key="6">
    <source>
        <dbReference type="PIRNR" id="PIRNR001084"/>
    </source>
</evidence>
<evidence type="ECO:0000259" key="11">
    <source>
        <dbReference type="Pfam" id="PF02449"/>
    </source>
</evidence>
<feature type="domain" description="Glycoside hydrolase family 42 N-terminal" evidence="11">
    <location>
        <begin position="21"/>
        <end position="389"/>
    </location>
</feature>
<keyword evidence="9" id="KW-0862">Zinc</keyword>
<dbReference type="Gene3D" id="2.60.40.1180">
    <property type="entry name" value="Golgi alpha-mannosidase II"/>
    <property type="match status" value="1"/>
</dbReference>
<dbReference type="CDD" id="cd03143">
    <property type="entry name" value="A4_beta-galactosidase_middle_domain"/>
    <property type="match status" value="1"/>
</dbReference>
<dbReference type="Gene3D" id="3.20.20.80">
    <property type="entry name" value="Glycosidases"/>
    <property type="match status" value="1"/>
</dbReference>
<dbReference type="InterPro" id="IPR013529">
    <property type="entry name" value="Glyco_hydro_42_N"/>
</dbReference>
<dbReference type="GO" id="GO:0046872">
    <property type="term" value="F:metal ion binding"/>
    <property type="evidence" value="ECO:0007669"/>
    <property type="project" value="UniProtKB-KW"/>
</dbReference>
<dbReference type="RefSeq" id="WP_184939713.1">
    <property type="nucleotide sequence ID" value="NZ_BAAAWZ010000001.1"/>
</dbReference>
<evidence type="ECO:0000259" key="13">
    <source>
        <dbReference type="Pfam" id="PF08533"/>
    </source>
</evidence>
<dbReference type="Pfam" id="PF08532">
    <property type="entry name" value="Glyco_hydro_42M"/>
    <property type="match status" value="1"/>
</dbReference>
<feature type="domain" description="Beta-galactosidase C-terminal" evidence="13">
    <location>
        <begin position="611"/>
        <end position="663"/>
    </location>
</feature>
<keyword evidence="9" id="KW-0479">Metal-binding</keyword>
<dbReference type="GO" id="GO:0004565">
    <property type="term" value="F:beta-galactosidase activity"/>
    <property type="evidence" value="ECO:0007669"/>
    <property type="project" value="UniProtKB-EC"/>
</dbReference>
<accession>A0A841CWK8</accession>
<dbReference type="Pfam" id="PF02449">
    <property type="entry name" value="Glyco_hydro_42"/>
    <property type="match status" value="1"/>
</dbReference>
<feature type="binding site" evidence="8">
    <location>
        <position position="320"/>
    </location>
    <ligand>
        <name>substrate</name>
    </ligand>
</feature>
<comment type="caution">
    <text evidence="14">The sequence shown here is derived from an EMBL/GenBank/DDBJ whole genome shotgun (WGS) entry which is preliminary data.</text>
</comment>
<evidence type="ECO:0000256" key="8">
    <source>
        <dbReference type="PIRSR" id="PIRSR001084-2"/>
    </source>
</evidence>
<evidence type="ECO:0000256" key="10">
    <source>
        <dbReference type="SAM" id="MobiDB-lite"/>
    </source>
</evidence>
<dbReference type="InterPro" id="IPR029062">
    <property type="entry name" value="Class_I_gatase-like"/>
</dbReference>
<dbReference type="GO" id="GO:0006012">
    <property type="term" value="P:galactose metabolic process"/>
    <property type="evidence" value="ECO:0007669"/>
    <property type="project" value="InterPro"/>
</dbReference>
<dbReference type="Pfam" id="PF08533">
    <property type="entry name" value="Glyco_hydro_42C"/>
    <property type="match status" value="1"/>
</dbReference>
<dbReference type="Proteomes" id="UP000562352">
    <property type="component" value="Unassembled WGS sequence"/>
</dbReference>
<feature type="active site" description="Proton donor" evidence="7">
    <location>
        <position position="157"/>
    </location>
</feature>
<dbReference type="GO" id="GO:0009341">
    <property type="term" value="C:beta-galactosidase complex"/>
    <property type="evidence" value="ECO:0007669"/>
    <property type="project" value="InterPro"/>
</dbReference>
<organism evidence="14 15">
    <name type="scientific">Planomonospora venezuelensis</name>
    <dbReference type="NCBI Taxonomy" id="1999"/>
    <lineage>
        <taxon>Bacteria</taxon>
        <taxon>Bacillati</taxon>
        <taxon>Actinomycetota</taxon>
        <taxon>Actinomycetes</taxon>
        <taxon>Streptosporangiales</taxon>
        <taxon>Streptosporangiaceae</taxon>
        <taxon>Planomonospora</taxon>
    </lineage>
</organism>
<sequence>MSRVEDYVGLTKVPGLLFGGDYNPEQWPEHVWEEDVRLMAEAGVNMATVAVFSWSRLEPRPEVYDFGWLDRVLDLLHAHGVAADLATATATPPPWLVREHPEVLPVDAAGTRLEFGSRQGYCPSSPVFRAAAVRLARAMAERYAGHPALAMWHIGNEYADHTAECFCEESARHFRRWLQERHGSIDGLNAAWGTSCWGQHYTAFDQVNPVRKAPGPINPAQLLDWRRFSSDALLECFEGEREVLRELTPGVPVTTNFMGLLRDLDYWKWAQAEDVVSDDAYPDPADPASHVEIALSYDLMRSLKRRPWILLEQAPGAVSWRGVNVPKPPGMMRLHSIQALAHGADGAMFFQWRQAKYGPEKFHSALLPHGGTASRGWRETLRLGADLRALAEIAGSESEAEVALVLGWESWWGLEAPESMPSDRLELRRLLLDWYAPLHARGVAVDLVPPGRDLSGYRVVIVPNLYLCDEDQAGALAAFGGHLVVGPFSGVVGPDEQVHDGGPPGPLRELLGLAVDEFWPLPDGRTQAVRLAPAGPGTGRPLTARTWAEWLRVEGAEVLARYEGGDLDGQAAITRRGNARYLGCLLDDVSPVLDGILTEAGVRPAADVPEGVEATRRGPYLFLLNHAATPAALTLREPGTDLLTGRDLSGRIGIPGRDAVVLRTGPNPAPNPGPETEPVTGTRTTPTGGER</sequence>
<evidence type="ECO:0000256" key="4">
    <source>
        <dbReference type="ARBA" id="ARBA00022801"/>
    </source>
</evidence>
<dbReference type="PANTHER" id="PTHR36447">
    <property type="entry name" value="BETA-GALACTOSIDASE GANA"/>
    <property type="match status" value="1"/>
</dbReference>
<dbReference type="InterPro" id="IPR013738">
    <property type="entry name" value="Beta_galactosidase_Trimer"/>
</dbReference>
<comment type="similarity">
    <text evidence="2 6">Belongs to the glycosyl hydrolase 42 family.</text>
</comment>
<dbReference type="SUPFAM" id="SSF52317">
    <property type="entry name" value="Class I glutamine amidotransferase-like"/>
    <property type="match status" value="1"/>
</dbReference>
<dbReference type="PANTHER" id="PTHR36447:SF1">
    <property type="entry name" value="BETA-GALACTOSIDASE GANA"/>
    <property type="match status" value="1"/>
</dbReference>
<dbReference type="EMBL" id="JACHJJ010000004">
    <property type="protein sequence ID" value="MBB5962301.1"/>
    <property type="molecule type" value="Genomic_DNA"/>
</dbReference>
<dbReference type="EC" id="3.2.1.23" evidence="3 6"/>
<feature type="domain" description="Beta-galactosidase trimerisation" evidence="12">
    <location>
        <begin position="400"/>
        <end position="588"/>
    </location>
</feature>
<evidence type="ECO:0000256" key="1">
    <source>
        <dbReference type="ARBA" id="ARBA00001412"/>
    </source>
</evidence>
<dbReference type="InterPro" id="IPR003476">
    <property type="entry name" value="Glyco_hydro_42"/>
</dbReference>
<feature type="binding site" evidence="9">
    <location>
        <position position="167"/>
    </location>
    <ligand>
        <name>Zn(2+)</name>
        <dbReference type="ChEBI" id="CHEBI:29105"/>
    </ligand>
</feature>
<feature type="binding site" evidence="9">
    <location>
        <position position="122"/>
    </location>
    <ligand>
        <name>Zn(2+)</name>
        <dbReference type="ChEBI" id="CHEBI:29105"/>
    </ligand>
</feature>
<dbReference type="InterPro" id="IPR013780">
    <property type="entry name" value="Glyco_hydro_b"/>
</dbReference>
<gene>
    <name evidence="14" type="ORF">FHS22_001562</name>
</gene>
<feature type="region of interest" description="Disordered" evidence="10">
    <location>
        <begin position="663"/>
        <end position="691"/>
    </location>
</feature>
<evidence type="ECO:0000256" key="7">
    <source>
        <dbReference type="PIRSR" id="PIRSR001084-1"/>
    </source>
</evidence>
<dbReference type="PIRSF" id="PIRSF001084">
    <property type="entry name" value="B-galactosidase"/>
    <property type="match status" value="1"/>
</dbReference>
<evidence type="ECO:0000256" key="2">
    <source>
        <dbReference type="ARBA" id="ARBA00005940"/>
    </source>
</evidence>
<evidence type="ECO:0000256" key="5">
    <source>
        <dbReference type="ARBA" id="ARBA00023295"/>
    </source>
</evidence>
<feature type="binding site" evidence="9">
    <location>
        <position position="165"/>
    </location>
    <ligand>
        <name>Zn(2+)</name>
        <dbReference type="ChEBI" id="CHEBI:29105"/>
    </ligand>
</feature>
<dbReference type="InterPro" id="IPR013739">
    <property type="entry name" value="Beta_galactosidase_C"/>
</dbReference>
<feature type="binding site" evidence="8">
    <location>
        <position position="118"/>
    </location>
    <ligand>
        <name>substrate</name>
    </ligand>
</feature>
<name>A0A841CWK8_PLAVE</name>
<keyword evidence="4 6" id="KW-0378">Hydrolase</keyword>
<reference evidence="14 15" key="1">
    <citation type="submission" date="2020-08" db="EMBL/GenBank/DDBJ databases">
        <title>Genomic Encyclopedia of Type Strains, Phase III (KMG-III): the genomes of soil and plant-associated and newly described type strains.</title>
        <authorList>
            <person name="Whitman W."/>
        </authorList>
    </citation>
    <scope>NUCLEOTIDE SEQUENCE [LARGE SCALE GENOMIC DNA]</scope>
    <source>
        <strain evidence="14 15">CECT 3303</strain>
    </source>
</reference>
<dbReference type="Gene3D" id="3.40.50.880">
    <property type="match status" value="1"/>
</dbReference>
<evidence type="ECO:0000313" key="15">
    <source>
        <dbReference type="Proteomes" id="UP000562352"/>
    </source>
</evidence>
<dbReference type="SUPFAM" id="SSF51445">
    <property type="entry name" value="(Trans)glycosidases"/>
    <property type="match status" value="1"/>
</dbReference>
<evidence type="ECO:0000256" key="3">
    <source>
        <dbReference type="ARBA" id="ARBA00012756"/>
    </source>
</evidence>